<keyword evidence="3" id="KW-1185">Reference proteome</keyword>
<organism evidence="2 3">
    <name type="scientific">Aquirufa novilacunae</name>
    <dbReference type="NCBI Taxonomy" id="3139305"/>
    <lineage>
        <taxon>Bacteria</taxon>
        <taxon>Pseudomonadati</taxon>
        <taxon>Bacteroidota</taxon>
        <taxon>Cytophagia</taxon>
        <taxon>Cytophagales</taxon>
        <taxon>Flectobacillaceae</taxon>
        <taxon>Aquirufa</taxon>
    </lineage>
</organism>
<dbReference type="EMBL" id="JBEWZF010000001">
    <property type="protein sequence ID" value="MFL0298192.1"/>
    <property type="molecule type" value="Genomic_DNA"/>
</dbReference>
<feature type="chain" id="PRO_5046638455" evidence="1">
    <location>
        <begin position="20"/>
        <end position="132"/>
    </location>
</feature>
<evidence type="ECO:0000313" key="3">
    <source>
        <dbReference type="Proteomes" id="UP001623553"/>
    </source>
</evidence>
<keyword evidence="1" id="KW-0732">Signal</keyword>
<comment type="caution">
    <text evidence="2">The sequence shown here is derived from an EMBL/GenBank/DDBJ whole genome shotgun (WGS) entry which is preliminary data.</text>
</comment>
<accession>A0ABW8U615</accession>
<dbReference type="RefSeq" id="WP_406800066.1">
    <property type="nucleotide sequence ID" value="NZ_JBEWZF010000001.1"/>
</dbReference>
<dbReference type="Proteomes" id="UP001623553">
    <property type="component" value="Unassembled WGS sequence"/>
</dbReference>
<feature type="signal peptide" evidence="1">
    <location>
        <begin position="1"/>
        <end position="19"/>
    </location>
</feature>
<protein>
    <submittedName>
        <fullName evidence="2">Uncharacterized protein</fullName>
    </submittedName>
</protein>
<name>A0ABW8U615_9BACT</name>
<gene>
    <name evidence="2" type="ORF">AAE961_04850</name>
</gene>
<reference evidence="2 3" key="1">
    <citation type="submission" date="2024-07" db="EMBL/GenBank/DDBJ databases">
        <authorList>
            <person name="Pitt A."/>
            <person name="Hahn M.W."/>
        </authorList>
    </citation>
    <scope>NUCLEOTIDE SEQUENCE [LARGE SCALE GENOMIC DNA]</scope>
    <source>
        <strain evidence="2 3">2-BAHN-186B</strain>
    </source>
</reference>
<sequence length="132" mass="15501">MKKLTLLLFLLLGSISLHAQTKTKPNVVDNVKEIQGANFRLFPTTNMWTFIKLDTRNGLLWQVQYSLNPENRMVTYLNLDRLASVNEEVKDRFTLYPTQNMYNFILLDQVNGKTWQVQWATEYANRGIFPIE</sequence>
<evidence type="ECO:0000256" key="1">
    <source>
        <dbReference type="SAM" id="SignalP"/>
    </source>
</evidence>
<proteinExistence type="predicted"/>
<evidence type="ECO:0000313" key="2">
    <source>
        <dbReference type="EMBL" id="MFL0298192.1"/>
    </source>
</evidence>